<evidence type="ECO:0000259" key="4">
    <source>
        <dbReference type="Pfam" id="PF07804"/>
    </source>
</evidence>
<gene>
    <name evidence="5" type="ORF">K0O23_17885</name>
</gene>
<organism evidence="5 6">
    <name type="scientific">Pontibacter aydingkolensis</name>
    <dbReference type="NCBI Taxonomy" id="1911536"/>
    <lineage>
        <taxon>Bacteria</taxon>
        <taxon>Pseudomonadati</taxon>
        <taxon>Bacteroidota</taxon>
        <taxon>Cytophagia</taxon>
        <taxon>Cytophagales</taxon>
        <taxon>Hymenobacteraceae</taxon>
        <taxon>Pontibacter</taxon>
    </lineage>
</organism>
<evidence type="ECO:0000313" key="6">
    <source>
        <dbReference type="Proteomes" id="UP000813018"/>
    </source>
</evidence>
<evidence type="ECO:0000256" key="2">
    <source>
        <dbReference type="ARBA" id="ARBA00022679"/>
    </source>
</evidence>
<protein>
    <submittedName>
        <fullName evidence="5">HipA domain-containing protein</fullName>
    </submittedName>
</protein>
<evidence type="ECO:0000256" key="1">
    <source>
        <dbReference type="ARBA" id="ARBA00010164"/>
    </source>
</evidence>
<reference evidence="5 6" key="1">
    <citation type="journal article" date="2016" name="Int. J. Syst. Evol. Microbiol.">
        <title>Pontibacter aydingkolensis sp. nov., isolated from soil of a salt lake.</title>
        <authorList>
            <person name="Osman G."/>
            <person name="Zhang T."/>
            <person name="Lou K."/>
            <person name="Gao Y."/>
            <person name="Chang W."/>
            <person name="Lin Q."/>
            <person name="Yang H.M."/>
            <person name="Huo X.D."/>
            <person name="Wang N."/>
        </authorList>
    </citation>
    <scope>NUCLEOTIDE SEQUENCE [LARGE SCALE GENOMIC DNA]</scope>
    <source>
        <strain evidence="5 6">KACC 19255</strain>
    </source>
</reference>
<name>A0ABS7CYQ0_9BACT</name>
<sequence length="326" mass="38018">MKCLGCLKEVAHEGYCKKCQRELFGGAKVQPHLSFPSPHSLDPSHYQQQTTRISISGVQVKYSLKLEADKLILSDSNGQFILKPTPFGVFQNLSEAPANEHLTMQLARQVYKLPIPPNALVRFLDGSLGYIVRRFDVQENGTKLLQEDFAQISQRSEQLHGKNYKYDFSYEEIGELIKHIIPTYQVELEKYFKLILFNYLFSNGDAHIKNFSVMHKNEIGYVLTPFYDLLCTRIHLPHESDMALMLFKNNRFSSTYENYGFYTYRDFEEFADILGIRPKRFQKIVESMLSNEKAIIAMVNASFLNQDIKELYIQSYFDKKKRMVMY</sequence>
<dbReference type="PANTHER" id="PTHR37419:SF1">
    <property type="entry name" value="SERINE_THREONINE-PROTEIN KINASE TOXIN HIPA"/>
    <property type="match status" value="1"/>
</dbReference>
<comment type="similarity">
    <text evidence="1">Belongs to the HipA Ser/Thr kinase family.</text>
</comment>
<dbReference type="EMBL" id="JAHYXK010000023">
    <property type="protein sequence ID" value="MBW7468952.1"/>
    <property type="molecule type" value="Genomic_DNA"/>
</dbReference>
<comment type="caution">
    <text evidence="5">The sequence shown here is derived from an EMBL/GenBank/DDBJ whole genome shotgun (WGS) entry which is preliminary data.</text>
</comment>
<evidence type="ECO:0000313" key="5">
    <source>
        <dbReference type="EMBL" id="MBW7468952.1"/>
    </source>
</evidence>
<dbReference type="PANTHER" id="PTHR37419">
    <property type="entry name" value="SERINE/THREONINE-PROTEIN KINASE TOXIN HIPA"/>
    <property type="match status" value="1"/>
</dbReference>
<dbReference type="Gene3D" id="1.10.1070.20">
    <property type="match status" value="1"/>
</dbReference>
<keyword evidence="3" id="KW-0418">Kinase</keyword>
<dbReference type="RefSeq" id="WP_219878825.1">
    <property type="nucleotide sequence ID" value="NZ_JAHYXK010000023.1"/>
</dbReference>
<keyword evidence="2" id="KW-0808">Transferase</keyword>
<dbReference type="Proteomes" id="UP000813018">
    <property type="component" value="Unassembled WGS sequence"/>
</dbReference>
<feature type="domain" description="HipA-like C-terminal" evidence="4">
    <location>
        <begin position="53"/>
        <end position="290"/>
    </location>
</feature>
<dbReference type="InterPro" id="IPR052028">
    <property type="entry name" value="HipA_Ser/Thr_kinase"/>
</dbReference>
<dbReference type="Pfam" id="PF07804">
    <property type="entry name" value="HipA_C"/>
    <property type="match status" value="1"/>
</dbReference>
<evidence type="ECO:0000256" key="3">
    <source>
        <dbReference type="ARBA" id="ARBA00022777"/>
    </source>
</evidence>
<dbReference type="InterPro" id="IPR012893">
    <property type="entry name" value="HipA-like_C"/>
</dbReference>
<keyword evidence="6" id="KW-1185">Reference proteome</keyword>
<proteinExistence type="inferred from homology"/>
<accession>A0ABS7CYQ0</accession>